<evidence type="ECO:0000256" key="3">
    <source>
        <dbReference type="ARBA" id="ARBA00011838"/>
    </source>
</evidence>
<evidence type="ECO:0000256" key="5">
    <source>
        <dbReference type="ARBA" id="ARBA00023274"/>
    </source>
</evidence>
<comment type="subunit">
    <text evidence="3">Part of the 50S ribosomal subunit.</text>
</comment>
<evidence type="ECO:0000256" key="4">
    <source>
        <dbReference type="ARBA" id="ARBA00022980"/>
    </source>
</evidence>
<dbReference type="InterPro" id="IPR002150">
    <property type="entry name" value="Ribosomal_bL31"/>
</dbReference>
<dbReference type="PROSITE" id="PS01143">
    <property type="entry name" value="RIBOSOMAL_L31"/>
    <property type="match status" value="1"/>
</dbReference>
<dbReference type="EMBL" id="JARJFB010000270">
    <property type="protein sequence ID" value="MEA0971780.1"/>
    <property type="molecule type" value="Genomic_DNA"/>
</dbReference>
<dbReference type="RefSeq" id="WP_322777704.1">
    <property type="nucleotide sequence ID" value="NZ_JARJFB010000270.1"/>
</dbReference>
<accession>A0ABU5NF41</accession>
<dbReference type="SUPFAM" id="SSF143800">
    <property type="entry name" value="L28p-like"/>
    <property type="match status" value="1"/>
</dbReference>
<dbReference type="InterPro" id="IPR042105">
    <property type="entry name" value="Ribosomal_bL31_sf"/>
</dbReference>
<dbReference type="Gene3D" id="4.10.830.30">
    <property type="entry name" value="Ribosomal protein L31"/>
    <property type="match status" value="1"/>
</dbReference>
<comment type="similarity">
    <text evidence="2">Belongs to the bacterial ribosomal protein bL31 family. Type A subfamily.</text>
</comment>
<reference evidence="7 8" key="1">
    <citation type="submission" date="2023-03" db="EMBL/GenBank/DDBJ databases">
        <title>Host association and intracellularity evolved multiple times independently in the Rickettsiales.</title>
        <authorList>
            <person name="Castelli M."/>
            <person name="Nardi T."/>
            <person name="Gammuto L."/>
            <person name="Bellinzona G."/>
            <person name="Sabaneyeva E."/>
            <person name="Potekhin A."/>
            <person name="Serra V."/>
            <person name="Petroni G."/>
            <person name="Sassera D."/>
        </authorList>
    </citation>
    <scope>NUCLEOTIDE SEQUENCE [LARGE SCALE GENOMIC DNA]</scope>
    <source>
        <strain evidence="7 8">Sr 2-6</strain>
    </source>
</reference>
<sequence length="75" mass="8704">MRKNIHPEYKGLKIKIRNDEFSTMSTLKSGEILMDVDFREHPAWNKNVINMVNQSNKNVSDFNKKFAGLSFGSKK</sequence>
<comment type="caution">
    <text evidence="7">The sequence shown here is derived from an EMBL/GenBank/DDBJ whole genome shotgun (WGS) entry which is preliminary data.</text>
</comment>
<dbReference type="InterPro" id="IPR034704">
    <property type="entry name" value="Ribosomal_bL28/bL31-like_sf"/>
</dbReference>
<gene>
    <name evidence="7" type="ORF">Megvenef_01768</name>
</gene>
<organism evidence="7 8">
    <name type="scientific">Candidatus Megaera venefica</name>
    <dbReference type="NCBI Taxonomy" id="2055910"/>
    <lineage>
        <taxon>Bacteria</taxon>
        <taxon>Pseudomonadati</taxon>
        <taxon>Pseudomonadota</taxon>
        <taxon>Alphaproteobacteria</taxon>
        <taxon>Rickettsiales</taxon>
        <taxon>Rickettsiaceae</taxon>
        <taxon>Candidatus Megaera</taxon>
    </lineage>
</organism>
<name>A0ABU5NF41_9RICK</name>
<dbReference type="NCBIfam" id="TIGR00105">
    <property type="entry name" value="L31"/>
    <property type="match status" value="1"/>
</dbReference>
<dbReference type="Proteomes" id="UP001291687">
    <property type="component" value="Unassembled WGS sequence"/>
</dbReference>
<evidence type="ECO:0000313" key="7">
    <source>
        <dbReference type="EMBL" id="MEA0971780.1"/>
    </source>
</evidence>
<evidence type="ECO:0000256" key="6">
    <source>
        <dbReference type="RuleBase" id="RU000564"/>
    </source>
</evidence>
<keyword evidence="8" id="KW-1185">Reference proteome</keyword>
<protein>
    <recommendedName>
        <fullName evidence="6">50S ribosomal protein L31</fullName>
    </recommendedName>
</protein>
<proteinExistence type="inferred from homology"/>
<evidence type="ECO:0000256" key="2">
    <source>
        <dbReference type="ARBA" id="ARBA00009296"/>
    </source>
</evidence>
<evidence type="ECO:0000313" key="8">
    <source>
        <dbReference type="Proteomes" id="UP001291687"/>
    </source>
</evidence>
<comment type="function">
    <text evidence="1">Binds the 23S rRNA.</text>
</comment>
<dbReference type="Pfam" id="PF01197">
    <property type="entry name" value="Ribosomal_L31"/>
    <property type="match status" value="1"/>
</dbReference>
<keyword evidence="5 6" id="KW-0687">Ribonucleoprotein</keyword>
<dbReference type="GO" id="GO:0005840">
    <property type="term" value="C:ribosome"/>
    <property type="evidence" value="ECO:0007669"/>
    <property type="project" value="UniProtKB-KW"/>
</dbReference>
<keyword evidence="4 6" id="KW-0689">Ribosomal protein</keyword>
<evidence type="ECO:0000256" key="1">
    <source>
        <dbReference type="ARBA" id="ARBA00003795"/>
    </source>
</evidence>